<dbReference type="OMA" id="SFEQYIY"/>
<evidence type="ECO:0000256" key="2">
    <source>
        <dbReference type="ARBA" id="ARBA00044527"/>
    </source>
</evidence>
<dbReference type="GeneID" id="2901318"/>
<dbReference type="STRING" id="284592.Q6BT00"/>
<sequence>MNFIKDAITRVGRSARQLESFTSSQKGNVLLPTSKEDSTPRVIHKPNRNLTNADLHKFRPLVKGYQRKVYQDFLEPLGISNLKVFNNDLPKYNSDLAKIVWVRKTNQDTVNVFNNFLEDRIIFNQMMDLLIDITPEYLKSDEVNNDQTITRILKQQDHQDRMNKFSDITPRYHFHEIPPMPLLDAESFQKYIYFLTHSKILYKNSSSLQNGLVSDILLHTHKITNTKYQPFRSVYTYNDLIKFFGYDKNQSSFARELLLVMNKDGHKPNIDTINNLLKLCQTHSKIRSISNTYQIIIKYLKLSKSLNIEINLTTWSRIYDSINNIFLKELFINKIISINLPISKNLSIRILDDYMETTKDTNELITFIENDLQVEWRQDSKFLNKIIYHKAINATQDQLHELWSFVSACEIDSFSIKYLFEGIIKNKQISNKDLLLVSLYSNINDNLYDNPDIYKFIISGVCENKDNYSYNKIAFILRGLIHDATHYLGLPQEVTKYETNKSVSENFKILKRLVGFKLTKFEGKLAYYNRKGSPLLSLSASLSMEERNLWIGLKAHIKQKNNPMDPKEIIDHLQLEPCTVLVPQDQIIKYEQYQNRKTANARNRDRLYKLQQGIDNYTVQQMTERGIIV</sequence>
<dbReference type="Gene3D" id="1.25.40.10">
    <property type="entry name" value="Tetratricopeptide repeat domain"/>
    <property type="match status" value="1"/>
</dbReference>
<dbReference type="AlphaFoldDB" id="Q6BT00"/>
<dbReference type="Proteomes" id="UP000000599">
    <property type="component" value="Chromosome D"/>
</dbReference>
<dbReference type="GO" id="GO:0005739">
    <property type="term" value="C:mitochondrion"/>
    <property type="evidence" value="ECO:0007669"/>
    <property type="project" value="UniProtKB-SubCell"/>
</dbReference>
<proteinExistence type="predicted"/>
<keyword evidence="4" id="KW-1185">Reference proteome</keyword>
<dbReference type="InterPro" id="IPR002885">
    <property type="entry name" value="PPR_rpt"/>
</dbReference>
<organism evidence="3 4">
    <name type="scientific">Debaryomyces hansenii (strain ATCC 36239 / CBS 767 / BCRC 21394 / JCM 1990 / NBRC 0083 / IGC 2968)</name>
    <name type="common">Yeast</name>
    <name type="synonym">Torulaspora hansenii</name>
    <dbReference type="NCBI Taxonomy" id="284592"/>
    <lineage>
        <taxon>Eukaryota</taxon>
        <taxon>Fungi</taxon>
        <taxon>Dikarya</taxon>
        <taxon>Ascomycota</taxon>
        <taxon>Saccharomycotina</taxon>
        <taxon>Pichiomycetes</taxon>
        <taxon>Debaryomycetaceae</taxon>
        <taxon>Debaryomyces</taxon>
    </lineage>
</organism>
<dbReference type="VEuPathDB" id="FungiDB:DEHA2D04686g"/>
<protein>
    <recommendedName>
        <fullName evidence="2">Mitochondrial 15S rRNA processing factor CCM1</fullName>
    </recommendedName>
</protein>
<dbReference type="FunCoup" id="Q6BT00">
    <property type="interactions" value="29"/>
</dbReference>
<dbReference type="Pfam" id="PF13812">
    <property type="entry name" value="PPR_3"/>
    <property type="match status" value="1"/>
</dbReference>
<dbReference type="InParanoid" id="Q6BT00"/>
<dbReference type="EMBL" id="CR382136">
    <property type="protein sequence ID" value="CAG86809.2"/>
    <property type="molecule type" value="Genomic_DNA"/>
</dbReference>
<accession>Q6BT00</accession>
<reference evidence="3 4" key="1">
    <citation type="journal article" date="2004" name="Nature">
        <title>Genome evolution in yeasts.</title>
        <authorList>
            <consortium name="Genolevures"/>
            <person name="Dujon B."/>
            <person name="Sherman D."/>
            <person name="Fischer G."/>
            <person name="Durrens P."/>
            <person name="Casaregola S."/>
            <person name="Lafontaine I."/>
            <person name="de Montigny J."/>
            <person name="Marck C."/>
            <person name="Neuveglise C."/>
            <person name="Talla E."/>
            <person name="Goffard N."/>
            <person name="Frangeul L."/>
            <person name="Aigle M."/>
            <person name="Anthouard V."/>
            <person name="Babour A."/>
            <person name="Barbe V."/>
            <person name="Barnay S."/>
            <person name="Blanchin S."/>
            <person name="Beckerich J.M."/>
            <person name="Beyne E."/>
            <person name="Bleykasten C."/>
            <person name="Boisrame A."/>
            <person name="Boyer J."/>
            <person name="Cattolico L."/>
            <person name="Confanioleri F."/>
            <person name="de Daruvar A."/>
            <person name="Despons L."/>
            <person name="Fabre E."/>
            <person name="Fairhead C."/>
            <person name="Ferry-Dumazet H."/>
            <person name="Groppi A."/>
            <person name="Hantraye F."/>
            <person name="Hennequin C."/>
            <person name="Jauniaux N."/>
            <person name="Joyet P."/>
            <person name="Kachouri R."/>
            <person name="Kerrest A."/>
            <person name="Koszul R."/>
            <person name="Lemaire M."/>
            <person name="Lesur I."/>
            <person name="Ma L."/>
            <person name="Muller H."/>
            <person name="Nicaud J.M."/>
            <person name="Nikolski M."/>
            <person name="Oztas S."/>
            <person name="Ozier-Kalogeropoulos O."/>
            <person name="Pellenz S."/>
            <person name="Potier S."/>
            <person name="Richard G.F."/>
            <person name="Straub M.L."/>
            <person name="Suleau A."/>
            <person name="Swennene D."/>
            <person name="Tekaia F."/>
            <person name="Wesolowski-Louvel M."/>
            <person name="Westhof E."/>
            <person name="Wirth B."/>
            <person name="Zeniou-Meyer M."/>
            <person name="Zivanovic I."/>
            <person name="Bolotin-Fukuhara M."/>
            <person name="Thierry A."/>
            <person name="Bouchier C."/>
            <person name="Caudron B."/>
            <person name="Scarpelli C."/>
            <person name="Gaillardin C."/>
            <person name="Weissenbach J."/>
            <person name="Wincker P."/>
            <person name="Souciet J.L."/>
        </authorList>
    </citation>
    <scope>NUCLEOTIDE SEQUENCE [LARGE SCALE GENOMIC DNA]</scope>
    <source>
        <strain evidence="4">ATCC 36239 / CBS 767 / BCRC 21394 / JCM 1990 / NBRC 0083 / IGC 2968</strain>
    </source>
</reference>
<name>Q6BT00_DEBHA</name>
<dbReference type="HOGENOM" id="CLU_434755_0_0_1"/>
<dbReference type="InterPro" id="IPR011990">
    <property type="entry name" value="TPR-like_helical_dom_sf"/>
</dbReference>
<dbReference type="KEGG" id="dha:DEHA2D04686g"/>
<dbReference type="OrthoDB" id="185373at2759"/>
<evidence type="ECO:0000313" key="4">
    <source>
        <dbReference type="Proteomes" id="UP000000599"/>
    </source>
</evidence>
<evidence type="ECO:0000256" key="1">
    <source>
        <dbReference type="ARBA" id="ARBA00004173"/>
    </source>
</evidence>
<gene>
    <name evidence="3" type="ordered locus">DEHA2D04686g</name>
</gene>
<dbReference type="eggNOG" id="ENOG502QVB0">
    <property type="taxonomic scope" value="Eukaryota"/>
</dbReference>
<evidence type="ECO:0000313" key="3">
    <source>
        <dbReference type="EMBL" id="CAG86809.2"/>
    </source>
</evidence>
<dbReference type="RefSeq" id="XP_458670.2">
    <property type="nucleotide sequence ID" value="XM_458670.1"/>
</dbReference>
<comment type="subcellular location">
    <subcellularLocation>
        <location evidence="1">Mitochondrion</location>
    </subcellularLocation>
</comment>